<sequence>MDEDRHLGSRVIRTPSTYSRQAKSTGQCRFLVHQWVRVLGVNYCKKSPETKLALSGTFCLPRVPTRPPALHAEKKDTDYSEGGNVAIVGIGSLLLIACCCYAVVVAVVAAATAAATVMAHHSAEHYSWRACSLPIIIGD</sequence>
<protein>
    <submittedName>
        <fullName evidence="2">Uncharacterized protein</fullName>
    </submittedName>
</protein>
<keyword evidence="1" id="KW-0812">Transmembrane</keyword>
<accession>A0A3N4KZ12</accession>
<keyword evidence="1" id="KW-0472">Membrane</keyword>
<evidence type="ECO:0000256" key="1">
    <source>
        <dbReference type="SAM" id="Phobius"/>
    </source>
</evidence>
<feature type="transmembrane region" description="Helical" evidence="1">
    <location>
        <begin position="86"/>
        <end position="119"/>
    </location>
</feature>
<gene>
    <name evidence="2" type="ORF">P167DRAFT_583378</name>
</gene>
<dbReference type="InParanoid" id="A0A3N4KZ12"/>
<dbReference type="Proteomes" id="UP000277580">
    <property type="component" value="Unassembled WGS sequence"/>
</dbReference>
<dbReference type="EMBL" id="ML119117">
    <property type="protein sequence ID" value="RPB14492.1"/>
    <property type="molecule type" value="Genomic_DNA"/>
</dbReference>
<name>A0A3N4KZ12_9PEZI</name>
<evidence type="ECO:0000313" key="2">
    <source>
        <dbReference type="EMBL" id="RPB14492.1"/>
    </source>
</evidence>
<reference evidence="2 3" key="1">
    <citation type="journal article" date="2018" name="Nat. Ecol. Evol.">
        <title>Pezizomycetes genomes reveal the molecular basis of ectomycorrhizal truffle lifestyle.</title>
        <authorList>
            <person name="Murat C."/>
            <person name="Payen T."/>
            <person name="Noel B."/>
            <person name="Kuo A."/>
            <person name="Morin E."/>
            <person name="Chen J."/>
            <person name="Kohler A."/>
            <person name="Krizsan K."/>
            <person name="Balestrini R."/>
            <person name="Da Silva C."/>
            <person name="Montanini B."/>
            <person name="Hainaut M."/>
            <person name="Levati E."/>
            <person name="Barry K.W."/>
            <person name="Belfiori B."/>
            <person name="Cichocki N."/>
            <person name="Clum A."/>
            <person name="Dockter R.B."/>
            <person name="Fauchery L."/>
            <person name="Guy J."/>
            <person name="Iotti M."/>
            <person name="Le Tacon F."/>
            <person name="Lindquist E.A."/>
            <person name="Lipzen A."/>
            <person name="Malagnac F."/>
            <person name="Mello A."/>
            <person name="Molinier V."/>
            <person name="Miyauchi S."/>
            <person name="Poulain J."/>
            <person name="Riccioni C."/>
            <person name="Rubini A."/>
            <person name="Sitrit Y."/>
            <person name="Splivallo R."/>
            <person name="Traeger S."/>
            <person name="Wang M."/>
            <person name="Zifcakova L."/>
            <person name="Wipf D."/>
            <person name="Zambonelli A."/>
            <person name="Paolocci F."/>
            <person name="Nowrousian M."/>
            <person name="Ottonello S."/>
            <person name="Baldrian P."/>
            <person name="Spatafora J.W."/>
            <person name="Henrissat B."/>
            <person name="Nagy L.G."/>
            <person name="Aury J.M."/>
            <person name="Wincker P."/>
            <person name="Grigoriev I.V."/>
            <person name="Bonfante P."/>
            <person name="Martin F.M."/>
        </authorList>
    </citation>
    <scope>NUCLEOTIDE SEQUENCE [LARGE SCALE GENOMIC DNA]</scope>
    <source>
        <strain evidence="2 3">CCBAS932</strain>
    </source>
</reference>
<evidence type="ECO:0000313" key="3">
    <source>
        <dbReference type="Proteomes" id="UP000277580"/>
    </source>
</evidence>
<keyword evidence="1" id="KW-1133">Transmembrane helix</keyword>
<keyword evidence="3" id="KW-1185">Reference proteome</keyword>
<proteinExistence type="predicted"/>
<dbReference type="AlphaFoldDB" id="A0A3N4KZ12"/>
<organism evidence="2 3">
    <name type="scientific">Morchella conica CCBAS932</name>
    <dbReference type="NCBI Taxonomy" id="1392247"/>
    <lineage>
        <taxon>Eukaryota</taxon>
        <taxon>Fungi</taxon>
        <taxon>Dikarya</taxon>
        <taxon>Ascomycota</taxon>
        <taxon>Pezizomycotina</taxon>
        <taxon>Pezizomycetes</taxon>
        <taxon>Pezizales</taxon>
        <taxon>Morchellaceae</taxon>
        <taxon>Morchella</taxon>
    </lineage>
</organism>